<gene>
    <name evidence="2" type="ORF">GCM10007890_33950</name>
</gene>
<reference evidence="3" key="1">
    <citation type="journal article" date="2019" name="Int. J. Syst. Evol. Microbiol.">
        <title>The Global Catalogue of Microorganisms (GCM) 10K type strain sequencing project: providing services to taxonomists for standard genome sequencing and annotation.</title>
        <authorList>
            <consortium name="The Broad Institute Genomics Platform"/>
            <consortium name="The Broad Institute Genome Sequencing Center for Infectious Disease"/>
            <person name="Wu L."/>
            <person name="Ma J."/>
        </authorList>
    </citation>
    <scope>NUCLEOTIDE SEQUENCE [LARGE SCALE GENOMIC DNA]</scope>
    <source>
        <strain evidence="3">NBRC 103632</strain>
    </source>
</reference>
<dbReference type="Proteomes" id="UP001157440">
    <property type="component" value="Unassembled WGS sequence"/>
</dbReference>
<proteinExistence type="predicted"/>
<dbReference type="AlphaFoldDB" id="A0AA37WTU2"/>
<evidence type="ECO:0000313" key="2">
    <source>
        <dbReference type="EMBL" id="GLS71382.1"/>
    </source>
</evidence>
<evidence type="ECO:0000313" key="3">
    <source>
        <dbReference type="Proteomes" id="UP001157440"/>
    </source>
</evidence>
<comment type="caution">
    <text evidence="2">The sequence shown here is derived from an EMBL/GenBank/DDBJ whole genome shotgun (WGS) entry which is preliminary data.</text>
</comment>
<feature type="chain" id="PRO_5041306302" evidence="1">
    <location>
        <begin position="19"/>
        <end position="165"/>
    </location>
</feature>
<keyword evidence="1" id="KW-0732">Signal</keyword>
<sequence>MRGLLCLLCCLWAQAGSAQGFAVHDLTQVTEAARASLGSGTSAQAEPEHLILTCTGCAGAPLAELQLGRLSDGTEQRVRSGKTSFGALEALCIKRNPDCRLSGLPAGPAIGWITVYALGNGGGATAVILRDGDLLSIDARATSRGSAEDTVQRLVQTIMPRIVGP</sequence>
<dbReference type="RefSeq" id="WP_238194199.1">
    <property type="nucleotide sequence ID" value="NZ_BPQZ01000001.1"/>
</dbReference>
<dbReference type="EMBL" id="BSPL01000017">
    <property type="protein sequence ID" value="GLS71382.1"/>
    <property type="molecule type" value="Genomic_DNA"/>
</dbReference>
<keyword evidence="3" id="KW-1185">Reference proteome</keyword>
<name>A0AA37WTU2_9HYPH</name>
<protein>
    <submittedName>
        <fullName evidence="2">Uncharacterized protein</fullName>
    </submittedName>
</protein>
<organism evidence="2 3">
    <name type="scientific">Methylobacterium tardum</name>
    <dbReference type="NCBI Taxonomy" id="374432"/>
    <lineage>
        <taxon>Bacteria</taxon>
        <taxon>Pseudomonadati</taxon>
        <taxon>Pseudomonadota</taxon>
        <taxon>Alphaproteobacteria</taxon>
        <taxon>Hyphomicrobiales</taxon>
        <taxon>Methylobacteriaceae</taxon>
        <taxon>Methylobacterium</taxon>
    </lineage>
</organism>
<feature type="signal peptide" evidence="1">
    <location>
        <begin position="1"/>
        <end position="18"/>
    </location>
</feature>
<accession>A0AA37WTU2</accession>
<evidence type="ECO:0000256" key="1">
    <source>
        <dbReference type="SAM" id="SignalP"/>
    </source>
</evidence>